<dbReference type="Gene3D" id="3.30.499.10">
    <property type="entry name" value="Aconitase, domain 3"/>
    <property type="match status" value="2"/>
</dbReference>
<comment type="similarity">
    <text evidence="6">Belongs to the aconitase/IPM isomerase family. LeuC type 2 subfamily.</text>
</comment>
<proteinExistence type="inferred from homology"/>
<dbReference type="PANTHER" id="PTHR43822:SF16">
    <property type="entry name" value="3-ISOPROPYLMALATE DEHYDRATASE LARGE SUBUNIT 2"/>
    <property type="match status" value="1"/>
</dbReference>
<feature type="binding site" evidence="6">
    <location>
        <position position="300"/>
    </location>
    <ligand>
        <name>[4Fe-4S] cluster</name>
        <dbReference type="ChEBI" id="CHEBI:49883"/>
    </ligand>
</feature>
<dbReference type="OrthoDB" id="9802769at2"/>
<dbReference type="InterPro" id="IPR036008">
    <property type="entry name" value="Aconitase_4Fe-4S_dom"/>
</dbReference>
<dbReference type="SUPFAM" id="SSF53732">
    <property type="entry name" value="Aconitase iron-sulfur domain"/>
    <property type="match status" value="1"/>
</dbReference>
<dbReference type="EC" id="4.2.1.33" evidence="6"/>
<evidence type="ECO:0000313" key="8">
    <source>
        <dbReference type="EMBL" id="AER67544.1"/>
    </source>
</evidence>
<dbReference type="HAMAP" id="MF_01027">
    <property type="entry name" value="LeuC_type2"/>
    <property type="match status" value="1"/>
</dbReference>
<gene>
    <name evidence="6" type="primary">leuC</name>
    <name evidence="8" type="ordered locus">Tlie_1834</name>
</gene>
<evidence type="ECO:0000313" key="9">
    <source>
        <dbReference type="Proteomes" id="UP000005868"/>
    </source>
</evidence>
<evidence type="ECO:0000256" key="5">
    <source>
        <dbReference type="ARBA" id="ARBA00023239"/>
    </source>
</evidence>
<feature type="domain" description="Aconitase/3-isopropylmalate dehydratase large subunit alpha/beta/alpha" evidence="7">
    <location>
        <begin position="8"/>
        <end position="411"/>
    </location>
</feature>
<dbReference type="PANTHER" id="PTHR43822">
    <property type="entry name" value="HOMOACONITASE, MITOCHONDRIAL-RELATED"/>
    <property type="match status" value="1"/>
</dbReference>
<dbReference type="InterPro" id="IPR018136">
    <property type="entry name" value="Aconitase_4Fe-4S_BS"/>
</dbReference>
<dbReference type="AlphaFoldDB" id="G7V910"/>
<protein>
    <recommendedName>
        <fullName evidence="6">3-isopropylmalate dehydratase large subunit</fullName>
        <ecNumber evidence="6">4.2.1.33</ecNumber>
    </recommendedName>
    <alternativeName>
        <fullName evidence="6">Alpha-IPM isomerase</fullName>
        <shortName evidence="6">IPMI</shortName>
    </alternativeName>
    <alternativeName>
        <fullName evidence="6">Isopropylmalate isomerase</fullName>
    </alternativeName>
</protein>
<dbReference type="NCBIfam" id="NF001614">
    <property type="entry name" value="PRK00402.1"/>
    <property type="match status" value="1"/>
</dbReference>
<dbReference type="eggNOG" id="COG0065">
    <property type="taxonomic scope" value="Bacteria"/>
</dbReference>
<dbReference type="NCBIfam" id="TIGR02086">
    <property type="entry name" value="IPMI_arch"/>
    <property type="match status" value="1"/>
</dbReference>
<dbReference type="HOGENOM" id="CLU_006714_3_4_0"/>
<evidence type="ECO:0000256" key="4">
    <source>
        <dbReference type="ARBA" id="ARBA00023014"/>
    </source>
</evidence>
<feature type="binding site" evidence="6">
    <location>
        <position position="360"/>
    </location>
    <ligand>
        <name>[4Fe-4S] cluster</name>
        <dbReference type="ChEBI" id="CHEBI:49883"/>
    </ligand>
</feature>
<keyword evidence="6" id="KW-0100">Branched-chain amino acid biosynthesis</keyword>
<dbReference type="CDD" id="cd01583">
    <property type="entry name" value="IPMI"/>
    <property type="match status" value="1"/>
</dbReference>
<feature type="binding site" evidence="6">
    <location>
        <position position="363"/>
    </location>
    <ligand>
        <name>[4Fe-4S] cluster</name>
        <dbReference type="ChEBI" id="CHEBI:49883"/>
    </ligand>
</feature>
<dbReference type="Pfam" id="PF00330">
    <property type="entry name" value="Aconitase"/>
    <property type="match status" value="1"/>
</dbReference>
<reference evidence="9" key="1">
    <citation type="submission" date="2011-10" db="EMBL/GenBank/DDBJ databases">
        <title>The complete genome of chromosome of Thermovirga lienii DSM 17291.</title>
        <authorList>
            <consortium name="US DOE Joint Genome Institute (JGI-PGF)"/>
            <person name="Lucas S."/>
            <person name="Copeland A."/>
            <person name="Lapidus A."/>
            <person name="Glavina del Rio T."/>
            <person name="Dalin E."/>
            <person name="Tice H."/>
            <person name="Bruce D."/>
            <person name="Goodwin L."/>
            <person name="Pitluck S."/>
            <person name="Peters L."/>
            <person name="Mikhailova N."/>
            <person name="Saunders E."/>
            <person name="Kyrpides N."/>
            <person name="Mavromatis K."/>
            <person name="Ivanova N."/>
            <person name="Last F.I."/>
            <person name="Brettin T."/>
            <person name="Detter J.C."/>
            <person name="Han C."/>
            <person name="Larimer F."/>
            <person name="Land M."/>
            <person name="Hauser L."/>
            <person name="Markowitz V."/>
            <person name="Cheng J.-F."/>
            <person name="Hugenholtz P."/>
            <person name="Woyke T."/>
            <person name="Wu D."/>
            <person name="Spring S."/>
            <person name="Schroeder M."/>
            <person name="Brambilla E.-M."/>
            <person name="Klenk H.-P."/>
            <person name="Eisen J.A."/>
        </authorList>
    </citation>
    <scope>NUCLEOTIDE SEQUENCE [LARGE SCALE GENOMIC DNA]</scope>
    <source>
        <strain evidence="9">ATCC BAA-1197 / DSM 17291 / Cas60314</strain>
    </source>
</reference>
<dbReference type="InterPro" id="IPR006251">
    <property type="entry name" value="Homoacnase/IPMdehydase_lsu"/>
</dbReference>
<keyword evidence="4 6" id="KW-0411">Iron-sulfur</keyword>
<reference evidence="8 9" key="2">
    <citation type="journal article" date="2012" name="Stand. Genomic Sci.">
        <title>Genome sequence of the moderately thermophilic, amino-acid-degrading and sulfur-reducing bacterium Thermovirga lienii type strain (Cas60314(T)).</title>
        <authorList>
            <person name="Goker M."/>
            <person name="Saunders E."/>
            <person name="Lapidus A."/>
            <person name="Nolan M."/>
            <person name="Lucas S."/>
            <person name="Hammon N."/>
            <person name="Deshpande S."/>
            <person name="Cheng J.F."/>
            <person name="Han C."/>
            <person name="Tapia R."/>
            <person name="Goodwin L.A."/>
            <person name="Pitluck S."/>
            <person name="Liolios K."/>
            <person name="Mavromatis K."/>
            <person name="Pagani I."/>
            <person name="Ivanova N."/>
            <person name="Mikhailova N."/>
            <person name="Pati A."/>
            <person name="Chen A."/>
            <person name="Palaniappan K."/>
            <person name="Land M."/>
            <person name="Chang Y.J."/>
            <person name="Jeffries C.D."/>
            <person name="Brambilla E.M."/>
            <person name="Rohde M."/>
            <person name="Spring S."/>
            <person name="Detter J.C."/>
            <person name="Woyke T."/>
            <person name="Bristow J."/>
            <person name="Eisen J.A."/>
            <person name="Markowitz V."/>
            <person name="Hugenholtz P."/>
            <person name="Kyrpides N.C."/>
            <person name="Klenk H.P."/>
        </authorList>
    </citation>
    <scope>NUCLEOTIDE SEQUENCE [LARGE SCALE GENOMIC DNA]</scope>
    <source>
        <strain evidence="9">ATCC BAA-1197 / DSM 17291 / Cas60314</strain>
    </source>
</reference>
<dbReference type="InterPro" id="IPR015931">
    <property type="entry name" value="Acnase/IPM_dHydase_lsu_aba_1/3"/>
</dbReference>
<comment type="function">
    <text evidence="6">Catalyzes the isomerization between 2-isopropylmalate and 3-isopropylmalate, via the formation of 2-isopropylmaleate.</text>
</comment>
<dbReference type="InterPro" id="IPR001030">
    <property type="entry name" value="Acoase/IPM_deHydtase_lsu_aba"/>
</dbReference>
<dbReference type="Proteomes" id="UP000005868">
    <property type="component" value="Chromosome"/>
</dbReference>
<keyword evidence="3 6" id="KW-0408">Iron</keyword>
<dbReference type="GO" id="GO:0051539">
    <property type="term" value="F:4 iron, 4 sulfur cluster binding"/>
    <property type="evidence" value="ECO:0007669"/>
    <property type="project" value="UniProtKB-KW"/>
</dbReference>
<keyword evidence="6" id="KW-0432">Leucine biosynthesis</keyword>
<evidence type="ECO:0000256" key="1">
    <source>
        <dbReference type="ARBA" id="ARBA00022485"/>
    </source>
</evidence>
<keyword evidence="6" id="KW-0028">Amino-acid biosynthesis</keyword>
<dbReference type="InterPro" id="IPR050067">
    <property type="entry name" value="IPM_dehydratase_rel_enz"/>
</dbReference>
<accession>G7V910</accession>
<evidence type="ECO:0000259" key="7">
    <source>
        <dbReference type="Pfam" id="PF00330"/>
    </source>
</evidence>
<comment type="cofactor">
    <cofactor evidence="6">
        <name>[4Fe-4S] cluster</name>
        <dbReference type="ChEBI" id="CHEBI:49883"/>
    </cofactor>
    <text evidence="6">Binds 1 [4Fe-4S] cluster per subunit.</text>
</comment>
<keyword evidence="1 6" id="KW-0004">4Fe-4S</keyword>
<dbReference type="GO" id="GO:0009098">
    <property type="term" value="P:L-leucine biosynthetic process"/>
    <property type="evidence" value="ECO:0007669"/>
    <property type="project" value="UniProtKB-UniRule"/>
</dbReference>
<dbReference type="GO" id="GO:0046872">
    <property type="term" value="F:metal ion binding"/>
    <property type="evidence" value="ECO:0007669"/>
    <property type="project" value="UniProtKB-KW"/>
</dbReference>
<dbReference type="PRINTS" id="PR00415">
    <property type="entry name" value="ACONITASE"/>
</dbReference>
<evidence type="ECO:0000256" key="2">
    <source>
        <dbReference type="ARBA" id="ARBA00022723"/>
    </source>
</evidence>
<dbReference type="EMBL" id="CP003096">
    <property type="protein sequence ID" value="AER67544.1"/>
    <property type="molecule type" value="Genomic_DNA"/>
</dbReference>
<dbReference type="KEGG" id="tli:Tlie_1834"/>
<evidence type="ECO:0000256" key="6">
    <source>
        <dbReference type="HAMAP-Rule" id="MF_01027"/>
    </source>
</evidence>
<dbReference type="InterPro" id="IPR011826">
    <property type="entry name" value="HAcnase/IPMdehydase_lsu_prok"/>
</dbReference>
<name>G7V910_THELD</name>
<organism evidence="8 9">
    <name type="scientific">Thermovirga lienii (strain ATCC BAA-1197 / DSM 17291 / Cas60314)</name>
    <dbReference type="NCBI Taxonomy" id="580340"/>
    <lineage>
        <taxon>Bacteria</taxon>
        <taxon>Thermotogati</taxon>
        <taxon>Synergistota</taxon>
        <taxon>Synergistia</taxon>
        <taxon>Synergistales</taxon>
        <taxon>Thermovirgaceae</taxon>
        <taxon>Thermovirga</taxon>
    </lineage>
</organism>
<sequence>MSGMTIAEKILAKHSQKEKVKPGEFILADIDFAFGSDITFPIAMEVFNNEIGAEEVFDPTRVGIVLDHYYPAKDTASASNHKAMREFAEKFHLISLEGEGIEHVIIHEKGFVAPGELIIGADSHTTTYGALAAFATGVGSTDLAAAMVLGKIWLQVPESIKVVLKGKPGKWVMGKDIILHVIGEIGVSGATYNVLEFSGEGLKHLSIDDRFTISNMAIEAGAKAGIFAFDEITRKYIENRLNRKYVVYESDEEADYKQEIEINLSELRPVVAMPNSPGNARCIDDVKEKIRINQVVIGSCTNGRYSDLLVASQILEGRKIHPKVRVLVFPGSNEIYLKAIKEGVIEKLIEAGASIGFPSCGPCFGGHMGNLAPGEVAVSTTNRNFVGRMGSKDAKVILASPAVAAASAVLGYLASPEELE</sequence>
<dbReference type="NCBIfam" id="TIGR01343">
    <property type="entry name" value="hacA_fam"/>
    <property type="match status" value="1"/>
</dbReference>
<evidence type="ECO:0000256" key="3">
    <source>
        <dbReference type="ARBA" id="ARBA00023004"/>
    </source>
</evidence>
<comment type="subunit">
    <text evidence="6">Heterodimer of LeuC and LeuD.</text>
</comment>
<keyword evidence="2 6" id="KW-0479">Metal-binding</keyword>
<dbReference type="UniPathway" id="UPA00048">
    <property type="reaction ID" value="UER00071"/>
</dbReference>
<keyword evidence="9" id="KW-1185">Reference proteome</keyword>
<comment type="catalytic activity">
    <reaction evidence="6">
        <text>(2R,3S)-3-isopropylmalate = (2S)-2-isopropylmalate</text>
        <dbReference type="Rhea" id="RHEA:32287"/>
        <dbReference type="ChEBI" id="CHEBI:1178"/>
        <dbReference type="ChEBI" id="CHEBI:35121"/>
        <dbReference type="EC" id="4.2.1.33"/>
    </reaction>
</comment>
<keyword evidence="5 6" id="KW-0456">Lyase</keyword>
<dbReference type="InterPro" id="IPR033941">
    <property type="entry name" value="IPMI_cat"/>
</dbReference>
<comment type="pathway">
    <text evidence="6">Amino-acid biosynthesis; L-leucine biosynthesis; L-leucine from 3-methyl-2-oxobutanoate: step 2/4.</text>
</comment>
<dbReference type="GO" id="GO:0003861">
    <property type="term" value="F:3-isopropylmalate dehydratase activity"/>
    <property type="evidence" value="ECO:0007669"/>
    <property type="project" value="UniProtKB-UniRule"/>
</dbReference>
<dbReference type="STRING" id="580340.Tlie_1834"/>
<dbReference type="PROSITE" id="PS00450">
    <property type="entry name" value="ACONITASE_1"/>
    <property type="match status" value="1"/>
</dbReference>